<dbReference type="AlphaFoldDB" id="A7SSQ9"/>
<dbReference type="OMA" id="LQWNTIV"/>
<dbReference type="InterPro" id="IPR007740">
    <property type="entry name" value="Ribosomal_mL49"/>
</dbReference>
<dbReference type="EMBL" id="DS469781">
    <property type="protein sequence ID" value="EDO33268.1"/>
    <property type="molecule type" value="Genomic_DNA"/>
</dbReference>
<accession>A7SSQ9</accession>
<dbReference type="HOGENOM" id="CLU_085757_4_1_1"/>
<evidence type="ECO:0000256" key="1">
    <source>
        <dbReference type="ARBA" id="ARBA00004173"/>
    </source>
</evidence>
<dbReference type="GO" id="GO:0003735">
    <property type="term" value="F:structural constituent of ribosome"/>
    <property type="evidence" value="ECO:0007669"/>
    <property type="project" value="InterPro"/>
</dbReference>
<evidence type="ECO:0000256" key="5">
    <source>
        <dbReference type="ARBA" id="ARBA00023274"/>
    </source>
</evidence>
<protein>
    <recommendedName>
        <fullName evidence="6">Large ribosomal subunit protein mL49</fullName>
    </recommendedName>
    <alternativeName>
        <fullName evidence="7">39S ribosomal protein L49, mitochondrial</fullName>
    </alternativeName>
</protein>
<dbReference type="GO" id="GO:0005739">
    <property type="term" value="C:mitochondrion"/>
    <property type="evidence" value="ECO:0007669"/>
    <property type="project" value="UniProtKB-SubCell"/>
</dbReference>
<dbReference type="PANTHER" id="PTHR13477">
    <property type="entry name" value="MITOCHONDRIAL 39S RIBOSOMAL PROTEIN L49"/>
    <property type="match status" value="1"/>
</dbReference>
<dbReference type="GO" id="GO:1990904">
    <property type="term" value="C:ribonucleoprotein complex"/>
    <property type="evidence" value="ECO:0007669"/>
    <property type="project" value="UniProtKB-KW"/>
</dbReference>
<dbReference type="Gene3D" id="3.30.780.10">
    <property type="entry name" value="SUI1-like domain"/>
    <property type="match status" value="1"/>
</dbReference>
<evidence type="ECO:0000313" key="8">
    <source>
        <dbReference type="EMBL" id="EDO33268.1"/>
    </source>
</evidence>
<gene>
    <name evidence="8" type="ORF">NEMVEDRAFT_v1g130200</name>
</gene>
<dbReference type="Proteomes" id="UP000001593">
    <property type="component" value="Unassembled WGS sequence"/>
</dbReference>
<dbReference type="PANTHER" id="PTHR13477:SF0">
    <property type="entry name" value="LARGE RIBOSOMAL SUBUNIT PROTEIN ML49"/>
    <property type="match status" value="1"/>
</dbReference>
<keyword evidence="3" id="KW-0689">Ribosomal protein</keyword>
<keyword evidence="4" id="KW-0496">Mitochondrion</keyword>
<dbReference type="GO" id="GO:0005840">
    <property type="term" value="C:ribosome"/>
    <property type="evidence" value="ECO:0007669"/>
    <property type="project" value="UniProtKB-KW"/>
</dbReference>
<keyword evidence="5" id="KW-0687">Ribonucleoprotein</keyword>
<evidence type="ECO:0000256" key="7">
    <source>
        <dbReference type="ARBA" id="ARBA00035545"/>
    </source>
</evidence>
<evidence type="ECO:0000256" key="2">
    <source>
        <dbReference type="ARBA" id="ARBA00005677"/>
    </source>
</evidence>
<dbReference type="FunFam" id="3.30.780.10:FF:000009">
    <property type="entry name" value="39S ribosomal protein L49, mitochondrial"/>
    <property type="match status" value="1"/>
</dbReference>
<evidence type="ECO:0000256" key="6">
    <source>
        <dbReference type="ARBA" id="ARBA00035191"/>
    </source>
</evidence>
<dbReference type="Pfam" id="PF05046">
    <property type="entry name" value="Img2"/>
    <property type="match status" value="1"/>
</dbReference>
<dbReference type="OrthoDB" id="19439at2759"/>
<evidence type="ECO:0000256" key="3">
    <source>
        <dbReference type="ARBA" id="ARBA00022980"/>
    </source>
</evidence>
<keyword evidence="9" id="KW-1185">Reference proteome</keyword>
<dbReference type="GO" id="GO:0006412">
    <property type="term" value="P:translation"/>
    <property type="evidence" value="ECO:0007669"/>
    <property type="project" value="InterPro"/>
</dbReference>
<name>A7SSQ9_NEMVE</name>
<comment type="subcellular location">
    <subcellularLocation>
        <location evidence="1">Mitochondrion</location>
    </subcellularLocation>
</comment>
<feature type="non-terminal residue" evidence="8">
    <location>
        <position position="96"/>
    </location>
</feature>
<comment type="similarity">
    <text evidence="2">Belongs to the mitochondrion-specific ribosomal protein mL49 family.</text>
</comment>
<organism evidence="8 9">
    <name type="scientific">Nematostella vectensis</name>
    <name type="common">Starlet sea anemone</name>
    <dbReference type="NCBI Taxonomy" id="45351"/>
    <lineage>
        <taxon>Eukaryota</taxon>
        <taxon>Metazoa</taxon>
        <taxon>Cnidaria</taxon>
        <taxon>Anthozoa</taxon>
        <taxon>Hexacorallia</taxon>
        <taxon>Actiniaria</taxon>
        <taxon>Edwardsiidae</taxon>
        <taxon>Nematostella</taxon>
    </lineage>
</organism>
<dbReference type="PhylomeDB" id="A7SSQ9"/>
<evidence type="ECO:0000256" key="4">
    <source>
        <dbReference type="ARBA" id="ARBA00023128"/>
    </source>
</evidence>
<dbReference type="KEGG" id="nve:5504459"/>
<dbReference type="STRING" id="45351.A7SSQ9"/>
<sequence length="96" mass="10728">SPSGWVPPSENTPALPFSIRRSRLNNIPVYTDIKAGGTRQLTVIRKVKGDLEALEKLLRSRLGDDLVVQRNELTGQVKIKGNYKDRVVTILKEVGF</sequence>
<evidence type="ECO:0000313" key="9">
    <source>
        <dbReference type="Proteomes" id="UP000001593"/>
    </source>
</evidence>
<reference evidence="8 9" key="1">
    <citation type="journal article" date="2007" name="Science">
        <title>Sea anemone genome reveals ancestral eumetazoan gene repertoire and genomic organization.</title>
        <authorList>
            <person name="Putnam N.H."/>
            <person name="Srivastava M."/>
            <person name="Hellsten U."/>
            <person name="Dirks B."/>
            <person name="Chapman J."/>
            <person name="Salamov A."/>
            <person name="Terry A."/>
            <person name="Shapiro H."/>
            <person name="Lindquist E."/>
            <person name="Kapitonov V.V."/>
            <person name="Jurka J."/>
            <person name="Genikhovich G."/>
            <person name="Grigoriev I.V."/>
            <person name="Lucas S.M."/>
            <person name="Steele R.E."/>
            <person name="Finnerty J.R."/>
            <person name="Technau U."/>
            <person name="Martindale M.Q."/>
            <person name="Rokhsar D.S."/>
        </authorList>
    </citation>
    <scope>NUCLEOTIDE SEQUENCE [LARGE SCALE GENOMIC DNA]</scope>
    <source>
        <strain evidence="9">CH2 X CH6</strain>
    </source>
</reference>
<proteinExistence type="inferred from homology"/>
<dbReference type="eggNOG" id="KOG4034">
    <property type="taxonomic scope" value="Eukaryota"/>
</dbReference>
<dbReference type="InParanoid" id="A7SSQ9"/>